<evidence type="ECO:0000313" key="2">
    <source>
        <dbReference type="EMBL" id="CAD8737474.1"/>
    </source>
</evidence>
<dbReference type="AlphaFoldDB" id="A0A6T8HZE0"/>
<sequence>MLVNQQGGAGMATFAHAPLSVDVGMGMPERLPSGPNTFPTDGRHHHFVTSPPLQPSTPPLKQGEDPLWQRRAPGRLQLQSLRLDTLGRSSQDAPSTHPPPLGNNATPGVGMHVVSSEENLAAMQWQQQQQQQLQHQHHLHQHHLQQQQHQHRQQMQHQYQHMYLQLPPPQHMGGSPLMNPVWTEFVGTVLSTGTGTGDSRKRKGSFEMTDAKRMFT</sequence>
<feature type="region of interest" description="Disordered" evidence="1">
    <location>
        <begin position="193"/>
        <end position="216"/>
    </location>
</feature>
<reference evidence="2" key="1">
    <citation type="submission" date="2021-01" db="EMBL/GenBank/DDBJ databases">
        <authorList>
            <person name="Corre E."/>
            <person name="Pelletier E."/>
            <person name="Niang G."/>
            <person name="Scheremetjew M."/>
            <person name="Finn R."/>
            <person name="Kale V."/>
            <person name="Holt S."/>
            <person name="Cochrane G."/>
            <person name="Meng A."/>
            <person name="Brown T."/>
            <person name="Cohen L."/>
        </authorList>
    </citation>
    <scope>NUCLEOTIDE SEQUENCE</scope>
    <source>
        <strain evidence="2">CCMP441</strain>
    </source>
</reference>
<protein>
    <submittedName>
        <fullName evidence="2">Uncharacterized protein</fullName>
    </submittedName>
</protein>
<proteinExistence type="predicted"/>
<feature type="region of interest" description="Disordered" evidence="1">
    <location>
        <begin position="30"/>
        <end position="66"/>
    </location>
</feature>
<name>A0A6T8HZE0_HEMAN</name>
<dbReference type="EMBL" id="HBFK01006632">
    <property type="protein sequence ID" value="CAD8737474.1"/>
    <property type="molecule type" value="Transcribed_RNA"/>
</dbReference>
<accession>A0A6T8HZE0</accession>
<feature type="region of interest" description="Disordered" evidence="1">
    <location>
        <begin position="87"/>
        <end position="108"/>
    </location>
</feature>
<gene>
    <name evidence="2" type="ORF">HAND1043_LOCUS3966</name>
</gene>
<evidence type="ECO:0000256" key="1">
    <source>
        <dbReference type="SAM" id="MobiDB-lite"/>
    </source>
</evidence>
<organism evidence="2">
    <name type="scientific">Hemiselmis andersenii</name>
    <name type="common">Cryptophyte alga</name>
    <dbReference type="NCBI Taxonomy" id="464988"/>
    <lineage>
        <taxon>Eukaryota</taxon>
        <taxon>Cryptophyceae</taxon>
        <taxon>Cryptomonadales</taxon>
        <taxon>Hemiselmidaceae</taxon>
        <taxon>Hemiselmis</taxon>
    </lineage>
</organism>